<reference evidence="1 2" key="1">
    <citation type="journal article" date="2024" name="G3 (Bethesda)">
        <title>Genome assembly of Hibiscus sabdariffa L. provides insights into metabolisms of medicinal natural products.</title>
        <authorList>
            <person name="Kim T."/>
        </authorList>
    </citation>
    <scope>NUCLEOTIDE SEQUENCE [LARGE SCALE GENOMIC DNA]</scope>
    <source>
        <strain evidence="1">TK-2024</strain>
        <tissue evidence="1">Old leaves</tissue>
    </source>
</reference>
<evidence type="ECO:0000313" key="1">
    <source>
        <dbReference type="EMBL" id="KAK8482066.1"/>
    </source>
</evidence>
<dbReference type="Proteomes" id="UP001396334">
    <property type="component" value="Unassembled WGS sequence"/>
</dbReference>
<name>A0ABR1ZN52_9ROSI</name>
<gene>
    <name evidence="1" type="ORF">V6N11_063351</name>
</gene>
<comment type="caution">
    <text evidence="1">The sequence shown here is derived from an EMBL/GenBank/DDBJ whole genome shotgun (WGS) entry which is preliminary data.</text>
</comment>
<proteinExistence type="predicted"/>
<evidence type="ECO:0000313" key="2">
    <source>
        <dbReference type="Proteomes" id="UP001396334"/>
    </source>
</evidence>
<protein>
    <submittedName>
        <fullName evidence="1">Uncharacterized protein</fullName>
    </submittedName>
</protein>
<sequence length="117" mass="13454">MDEQGDEEMSHMDQACDMDQESMIGESRKLQPVVEDLKEDWKYEEDEEKDGEQANCLCAYLYIAIMVKQTRSEKEEPQGNVKAGQKQFLDLSSQLQTQAAVQTSRHGSQDSQSRHCY</sequence>
<keyword evidence="2" id="KW-1185">Reference proteome</keyword>
<dbReference type="EMBL" id="JBBPBN010000820">
    <property type="protein sequence ID" value="KAK8482066.1"/>
    <property type="molecule type" value="Genomic_DNA"/>
</dbReference>
<accession>A0ABR1ZN52</accession>
<organism evidence="1 2">
    <name type="scientific">Hibiscus sabdariffa</name>
    <name type="common">roselle</name>
    <dbReference type="NCBI Taxonomy" id="183260"/>
    <lineage>
        <taxon>Eukaryota</taxon>
        <taxon>Viridiplantae</taxon>
        <taxon>Streptophyta</taxon>
        <taxon>Embryophyta</taxon>
        <taxon>Tracheophyta</taxon>
        <taxon>Spermatophyta</taxon>
        <taxon>Magnoliopsida</taxon>
        <taxon>eudicotyledons</taxon>
        <taxon>Gunneridae</taxon>
        <taxon>Pentapetalae</taxon>
        <taxon>rosids</taxon>
        <taxon>malvids</taxon>
        <taxon>Malvales</taxon>
        <taxon>Malvaceae</taxon>
        <taxon>Malvoideae</taxon>
        <taxon>Hibiscus</taxon>
    </lineage>
</organism>